<dbReference type="InterPro" id="IPR053084">
    <property type="entry name" value="AKAP"/>
</dbReference>
<organism evidence="1 2">
    <name type="scientific">Clavelina lepadiformis</name>
    <name type="common">Light-bulb sea squirt</name>
    <name type="synonym">Ascidia lepadiformis</name>
    <dbReference type="NCBI Taxonomy" id="159417"/>
    <lineage>
        <taxon>Eukaryota</taxon>
        <taxon>Metazoa</taxon>
        <taxon>Chordata</taxon>
        <taxon>Tunicata</taxon>
        <taxon>Ascidiacea</taxon>
        <taxon>Aplousobranchia</taxon>
        <taxon>Clavelinidae</taxon>
        <taxon>Clavelina</taxon>
    </lineage>
</organism>
<accession>A0ABP0GEJ2</accession>
<reference evidence="1 2" key="1">
    <citation type="submission" date="2024-02" db="EMBL/GenBank/DDBJ databases">
        <authorList>
            <person name="Daric V."/>
            <person name="Darras S."/>
        </authorList>
    </citation>
    <scope>NUCLEOTIDE SEQUENCE [LARGE SCALE GENOMIC DNA]</scope>
</reference>
<evidence type="ECO:0000313" key="1">
    <source>
        <dbReference type="EMBL" id="CAK8689266.1"/>
    </source>
</evidence>
<evidence type="ECO:0000313" key="2">
    <source>
        <dbReference type="Proteomes" id="UP001642483"/>
    </source>
</evidence>
<name>A0ABP0GEJ2_CLALP</name>
<evidence type="ECO:0008006" key="3">
    <source>
        <dbReference type="Google" id="ProtNLM"/>
    </source>
</evidence>
<gene>
    <name evidence="1" type="ORF">CVLEPA_LOCUS21295</name>
</gene>
<dbReference type="PANTHER" id="PTHR35075">
    <property type="entry name" value="A-KINASE ANCHOR PROTEIN 14"/>
    <property type="match status" value="1"/>
</dbReference>
<proteinExistence type="predicted"/>
<protein>
    <recommendedName>
        <fullName evidence="3">A-kinase anchor protein 14</fullName>
    </recommendedName>
</protein>
<comment type="caution">
    <text evidence="1">The sequence shown here is derived from an EMBL/GenBank/DDBJ whole genome shotgun (WGS) entry which is preliminary data.</text>
</comment>
<dbReference type="InterPro" id="IPR025663">
    <property type="entry name" value="AKAP_28"/>
</dbReference>
<dbReference type="Pfam" id="PF14469">
    <property type="entry name" value="AKAP28"/>
    <property type="match status" value="1"/>
</dbReference>
<dbReference type="EMBL" id="CAWYQH010000108">
    <property type="protein sequence ID" value="CAK8689266.1"/>
    <property type="molecule type" value="Genomic_DNA"/>
</dbReference>
<keyword evidence="2" id="KW-1185">Reference proteome</keyword>
<sequence>MDDYFEKEAFNIVNQAILCAAKSVSLENRHNLSNIVINYNDDVEAGASNIRWTECAKFTAELGIKQIEQFILTWKRDNAWLHCIDHLGEEEHDYDKRYKYRVRWSIPTRRKPIPRATACVYFTIYVSKIKPEELPVEVFYVFEGNRLVHRPGKSKFREIWLKNIIESKVLAMEQVTF</sequence>
<dbReference type="Proteomes" id="UP001642483">
    <property type="component" value="Unassembled WGS sequence"/>
</dbReference>
<dbReference type="PANTHER" id="PTHR35075:SF1">
    <property type="entry name" value="A-KINASE ANCHOR PROTEIN 14"/>
    <property type="match status" value="1"/>
</dbReference>